<dbReference type="EMBL" id="JBHLXD010000009">
    <property type="protein sequence ID" value="MFC0208150.1"/>
    <property type="molecule type" value="Genomic_DNA"/>
</dbReference>
<dbReference type="PROSITE" id="PS50932">
    <property type="entry name" value="HTH_LACI_2"/>
    <property type="match status" value="1"/>
</dbReference>
<dbReference type="SUPFAM" id="SSF47413">
    <property type="entry name" value="lambda repressor-like DNA-binding domains"/>
    <property type="match status" value="1"/>
</dbReference>
<keyword evidence="6" id="KW-1185">Reference proteome</keyword>
<dbReference type="PANTHER" id="PTHR30146:SF109">
    <property type="entry name" value="HTH-TYPE TRANSCRIPTIONAL REGULATOR GALS"/>
    <property type="match status" value="1"/>
</dbReference>
<comment type="caution">
    <text evidence="5">The sequence shown here is derived from an EMBL/GenBank/DDBJ whole genome shotgun (WGS) entry which is preliminary data.</text>
</comment>
<dbReference type="SMART" id="SM00354">
    <property type="entry name" value="HTH_LACI"/>
    <property type="match status" value="1"/>
</dbReference>
<proteinExistence type="predicted"/>
<evidence type="ECO:0000256" key="2">
    <source>
        <dbReference type="ARBA" id="ARBA00023125"/>
    </source>
</evidence>
<accession>A0ABV6D681</accession>
<evidence type="ECO:0000256" key="1">
    <source>
        <dbReference type="ARBA" id="ARBA00023015"/>
    </source>
</evidence>
<dbReference type="RefSeq" id="WP_261521376.1">
    <property type="nucleotide sequence ID" value="NZ_JAODNW010000018.1"/>
</dbReference>
<dbReference type="InterPro" id="IPR046335">
    <property type="entry name" value="LacI/GalR-like_sensor"/>
</dbReference>
<feature type="domain" description="HTH lacI-type" evidence="4">
    <location>
        <begin position="7"/>
        <end position="61"/>
    </location>
</feature>
<evidence type="ECO:0000313" key="5">
    <source>
        <dbReference type="EMBL" id="MFC0208150.1"/>
    </source>
</evidence>
<evidence type="ECO:0000313" key="6">
    <source>
        <dbReference type="Proteomes" id="UP001589755"/>
    </source>
</evidence>
<dbReference type="Gene3D" id="1.10.260.40">
    <property type="entry name" value="lambda repressor-like DNA-binding domains"/>
    <property type="match status" value="1"/>
</dbReference>
<dbReference type="CDD" id="cd01392">
    <property type="entry name" value="HTH_LacI"/>
    <property type="match status" value="1"/>
</dbReference>
<keyword evidence="1" id="KW-0805">Transcription regulation</keyword>
<dbReference type="Proteomes" id="UP001589755">
    <property type="component" value="Unassembled WGS sequence"/>
</dbReference>
<dbReference type="PANTHER" id="PTHR30146">
    <property type="entry name" value="LACI-RELATED TRANSCRIPTIONAL REPRESSOR"/>
    <property type="match status" value="1"/>
</dbReference>
<sequence length="343" mass="36943">MNTSRRIRLRDIADRLGLSTSTVSLALRNHPRIPEETTRRVMAEAQALGYIYNRAAADLRRSHSDVIAVCLNDLSNPVFNEFLTHIEDELRQQGRTVFLGVAREDRALQNVFIRSALEYGVSGLLLCPCHGTTAGDLAAALPAHLARHFPCIAFSRAIEGARIPQFVNDDLEAGRLAARHLLEAGHRRICWLGGGQSTSTARGRQQGFVETLRAAGVPAPIICHGPTSRAFGHEAASRLLAGTKPPDAFACFSDLIAFGVLHACHTLGLVPGRDVSVVGCDDMEEAAYANPPLSTVRVDKGAIGRGAATAFLRMQAGEPIAPETTVIAASFISRATIRQAPFR</sequence>
<dbReference type="InterPro" id="IPR000843">
    <property type="entry name" value="HTH_LacI"/>
</dbReference>
<protein>
    <submittedName>
        <fullName evidence="5">LacI family DNA-binding transcriptional regulator</fullName>
    </submittedName>
</protein>
<organism evidence="5 6">
    <name type="scientific">Chelativorans intermedius</name>
    <dbReference type="NCBI Taxonomy" id="515947"/>
    <lineage>
        <taxon>Bacteria</taxon>
        <taxon>Pseudomonadati</taxon>
        <taxon>Pseudomonadota</taxon>
        <taxon>Alphaproteobacteria</taxon>
        <taxon>Hyphomicrobiales</taxon>
        <taxon>Phyllobacteriaceae</taxon>
        <taxon>Chelativorans</taxon>
    </lineage>
</organism>
<evidence type="ECO:0000259" key="4">
    <source>
        <dbReference type="PROSITE" id="PS50932"/>
    </source>
</evidence>
<name>A0ABV6D681_9HYPH</name>
<evidence type="ECO:0000256" key="3">
    <source>
        <dbReference type="ARBA" id="ARBA00023163"/>
    </source>
</evidence>
<dbReference type="Pfam" id="PF13377">
    <property type="entry name" value="Peripla_BP_3"/>
    <property type="match status" value="1"/>
</dbReference>
<keyword evidence="3" id="KW-0804">Transcription</keyword>
<dbReference type="Gene3D" id="3.40.50.2300">
    <property type="match status" value="2"/>
</dbReference>
<reference evidence="5 6" key="1">
    <citation type="submission" date="2024-09" db="EMBL/GenBank/DDBJ databases">
        <authorList>
            <person name="Sun Q."/>
            <person name="Mori K."/>
        </authorList>
    </citation>
    <scope>NUCLEOTIDE SEQUENCE [LARGE SCALE GENOMIC DNA]</scope>
    <source>
        <strain evidence="5 6">CCM 8543</strain>
    </source>
</reference>
<dbReference type="InterPro" id="IPR028082">
    <property type="entry name" value="Peripla_BP_I"/>
</dbReference>
<dbReference type="GO" id="GO:0003677">
    <property type="term" value="F:DNA binding"/>
    <property type="evidence" value="ECO:0007669"/>
    <property type="project" value="UniProtKB-KW"/>
</dbReference>
<dbReference type="Pfam" id="PF00356">
    <property type="entry name" value="LacI"/>
    <property type="match status" value="1"/>
</dbReference>
<dbReference type="SUPFAM" id="SSF53822">
    <property type="entry name" value="Periplasmic binding protein-like I"/>
    <property type="match status" value="1"/>
</dbReference>
<gene>
    <name evidence="5" type="ORF">ACFFJ2_07025</name>
</gene>
<dbReference type="InterPro" id="IPR010982">
    <property type="entry name" value="Lambda_DNA-bd_dom_sf"/>
</dbReference>
<keyword evidence="2 5" id="KW-0238">DNA-binding</keyword>